<sequence>MFYERTKNIVVWYYFVHEIIARGDIVVRKISTYDNPADMMTKTLPSANFEHYLDLDKLAYFLIKVLKDVLTQLSLLKQGNKQQKLYKAKGRKEGSVSNLKKVLDVVKKVESYGSSDVEGNESGSYNAIVIGLEIGGLVAATQLAIKEAKVLVLEKYVIPSRSSELYERDCYKFDVGSSVMFGFHFISVVGVSWGHVPSIPYSVQLEAFRLDFRLDV</sequence>
<comment type="caution">
    <text evidence="1">The sequence shown here is derived from an EMBL/GenBank/DDBJ whole genome shotgun (WGS) entry which is preliminary data.</text>
</comment>
<dbReference type="PANTHER" id="PTHR46313">
    <property type="match status" value="1"/>
</dbReference>
<reference evidence="1 2" key="1">
    <citation type="journal article" date="2017" name="Genome Biol.">
        <title>New reference genome sequences of hot pepper reveal the massive evolution of plant disease-resistance genes by retroduplication.</title>
        <authorList>
            <person name="Kim S."/>
            <person name="Park J."/>
            <person name="Yeom S.I."/>
            <person name="Kim Y.M."/>
            <person name="Seo E."/>
            <person name="Kim K.T."/>
            <person name="Kim M.S."/>
            <person name="Lee J.M."/>
            <person name="Cheong K."/>
            <person name="Shin H.S."/>
            <person name="Kim S.B."/>
            <person name="Han K."/>
            <person name="Lee J."/>
            <person name="Park M."/>
            <person name="Lee H.A."/>
            <person name="Lee H.Y."/>
            <person name="Lee Y."/>
            <person name="Oh S."/>
            <person name="Lee J.H."/>
            <person name="Choi E."/>
            <person name="Choi E."/>
            <person name="Lee S.E."/>
            <person name="Jeon J."/>
            <person name="Kim H."/>
            <person name="Choi G."/>
            <person name="Song H."/>
            <person name="Lee J."/>
            <person name="Lee S.C."/>
            <person name="Kwon J.K."/>
            <person name="Lee H.Y."/>
            <person name="Koo N."/>
            <person name="Hong Y."/>
            <person name="Kim R.W."/>
            <person name="Kang W.H."/>
            <person name="Huh J.H."/>
            <person name="Kang B.C."/>
            <person name="Yang T.J."/>
            <person name="Lee Y.H."/>
            <person name="Bennetzen J.L."/>
            <person name="Choi D."/>
        </authorList>
    </citation>
    <scope>NUCLEOTIDE SEQUENCE [LARGE SCALE GENOMIC DNA]</scope>
    <source>
        <strain evidence="2">cv. PBC81</strain>
    </source>
</reference>
<accession>A0A2G2VGV2</accession>
<reference evidence="2" key="2">
    <citation type="journal article" date="2017" name="J. Anim. Genet.">
        <title>Multiple reference genome sequences of hot pepper reveal the massive evolution of plant disease resistance genes by retroduplication.</title>
        <authorList>
            <person name="Kim S."/>
            <person name="Park J."/>
            <person name="Yeom S.-I."/>
            <person name="Kim Y.-M."/>
            <person name="Seo E."/>
            <person name="Kim K.-T."/>
            <person name="Kim M.-S."/>
            <person name="Lee J.M."/>
            <person name="Cheong K."/>
            <person name="Shin H.-S."/>
            <person name="Kim S.-B."/>
            <person name="Han K."/>
            <person name="Lee J."/>
            <person name="Park M."/>
            <person name="Lee H.-A."/>
            <person name="Lee H.-Y."/>
            <person name="Lee Y."/>
            <person name="Oh S."/>
            <person name="Lee J.H."/>
            <person name="Choi E."/>
            <person name="Choi E."/>
            <person name="Lee S.E."/>
            <person name="Jeon J."/>
            <person name="Kim H."/>
            <person name="Choi G."/>
            <person name="Song H."/>
            <person name="Lee J."/>
            <person name="Lee S.-C."/>
            <person name="Kwon J.-K."/>
            <person name="Lee H.-Y."/>
            <person name="Koo N."/>
            <person name="Hong Y."/>
            <person name="Kim R.W."/>
            <person name="Kang W.-H."/>
            <person name="Huh J.H."/>
            <person name="Kang B.-C."/>
            <person name="Yang T.-J."/>
            <person name="Lee Y.-H."/>
            <person name="Bennetzen J.L."/>
            <person name="Choi D."/>
        </authorList>
    </citation>
    <scope>NUCLEOTIDE SEQUENCE [LARGE SCALE GENOMIC DNA]</scope>
    <source>
        <strain evidence="2">cv. PBC81</strain>
    </source>
</reference>
<evidence type="ECO:0000313" key="2">
    <source>
        <dbReference type="Proteomes" id="UP000224567"/>
    </source>
</evidence>
<name>A0A2G2VGV2_CAPBA</name>
<dbReference type="Proteomes" id="UP000224567">
    <property type="component" value="Unassembled WGS sequence"/>
</dbReference>
<dbReference type="AlphaFoldDB" id="A0A2G2VGV2"/>
<organism evidence="1 2">
    <name type="scientific">Capsicum baccatum</name>
    <name type="common">Peruvian pepper</name>
    <dbReference type="NCBI Taxonomy" id="33114"/>
    <lineage>
        <taxon>Eukaryota</taxon>
        <taxon>Viridiplantae</taxon>
        <taxon>Streptophyta</taxon>
        <taxon>Embryophyta</taxon>
        <taxon>Tracheophyta</taxon>
        <taxon>Spermatophyta</taxon>
        <taxon>Magnoliopsida</taxon>
        <taxon>eudicotyledons</taxon>
        <taxon>Gunneridae</taxon>
        <taxon>Pentapetalae</taxon>
        <taxon>asterids</taxon>
        <taxon>lamiids</taxon>
        <taxon>Solanales</taxon>
        <taxon>Solanaceae</taxon>
        <taxon>Solanoideae</taxon>
        <taxon>Capsiceae</taxon>
        <taxon>Capsicum</taxon>
    </lineage>
</organism>
<dbReference type="OrthoDB" id="7777654at2759"/>
<evidence type="ECO:0000313" key="1">
    <source>
        <dbReference type="EMBL" id="PHT32202.1"/>
    </source>
</evidence>
<dbReference type="InterPro" id="IPR045892">
    <property type="entry name" value="CrtISO-like"/>
</dbReference>
<dbReference type="InterPro" id="IPR036188">
    <property type="entry name" value="FAD/NAD-bd_sf"/>
</dbReference>
<keyword evidence="2" id="KW-1185">Reference proteome</keyword>
<dbReference type="Gene3D" id="3.50.50.60">
    <property type="entry name" value="FAD/NAD(P)-binding domain"/>
    <property type="match status" value="1"/>
</dbReference>
<gene>
    <name evidence="1" type="ORF">CQW23_28539</name>
</gene>
<dbReference type="SUPFAM" id="SSF51905">
    <property type="entry name" value="FAD/NAD(P)-binding domain"/>
    <property type="match status" value="1"/>
</dbReference>
<proteinExistence type="predicted"/>
<dbReference type="GO" id="GO:0016116">
    <property type="term" value="P:carotenoid metabolic process"/>
    <property type="evidence" value="ECO:0007669"/>
    <property type="project" value="InterPro"/>
</dbReference>
<dbReference type="STRING" id="33114.A0A2G2VGV2"/>
<dbReference type="PANTHER" id="PTHR46313:SF3">
    <property type="entry name" value="PROLYCOPENE ISOMERASE, CHLOROPLASTIC"/>
    <property type="match status" value="1"/>
</dbReference>
<dbReference type="EMBL" id="MLFT02000012">
    <property type="protein sequence ID" value="PHT32202.1"/>
    <property type="molecule type" value="Genomic_DNA"/>
</dbReference>
<protein>
    <submittedName>
        <fullName evidence="1">Uncharacterized protein</fullName>
    </submittedName>
</protein>